<dbReference type="EMBL" id="QANS01000001">
    <property type="protein sequence ID" value="PTU32601.1"/>
    <property type="molecule type" value="Genomic_DNA"/>
</dbReference>
<dbReference type="RefSeq" id="WP_107938310.1">
    <property type="nucleotide sequence ID" value="NZ_QANS01000001.1"/>
</dbReference>
<dbReference type="Proteomes" id="UP000244248">
    <property type="component" value="Unassembled WGS sequence"/>
</dbReference>
<dbReference type="Gene3D" id="2.60.120.10">
    <property type="entry name" value="Jelly Rolls"/>
    <property type="match status" value="1"/>
</dbReference>
<dbReference type="InterPro" id="IPR035919">
    <property type="entry name" value="EAL_sf"/>
</dbReference>
<gene>
    <name evidence="3" type="ORF">CJD38_00280</name>
</gene>
<dbReference type="AlphaFoldDB" id="A0A2T5MJ47"/>
<dbReference type="PANTHER" id="PTHR33121">
    <property type="entry name" value="CYCLIC DI-GMP PHOSPHODIESTERASE PDEF"/>
    <property type="match status" value="1"/>
</dbReference>
<proteinExistence type="predicted"/>
<dbReference type="PROSITE" id="PS50883">
    <property type="entry name" value="EAL"/>
    <property type="match status" value="1"/>
</dbReference>
<dbReference type="SMART" id="SM00100">
    <property type="entry name" value="cNMP"/>
    <property type="match status" value="1"/>
</dbReference>
<sequence>MAELQSRTVKAGELLFAEGDEADCAYVIESGEIEVTMRIEGIMRCVAVLGAGELVGDMGLVDDEPRSASAIATADSRLTIISRADLASKLAVADPLLRLLLEVSVKRLRAKLESLRAATPIPINTAAAVEVARLEGELKAGINSGQMQLYVQPIVDMRSHQIIGFESLVRWMHPITGLVRPDFFIPLAERSGLIVPLGRWVLREACHAALRFDREQNHAKMAGKSGFISVNVSAGQFHDPEFIPELASILRETKLNPERLQLEITESILSDTSAAKRWIAGCKKLGVRIALDDFGTGYSSLSYLHEFDIDTLKIDQSFVRRILEDKRSEKIIITIIQLSQALGLEIVAEGIETQPMFDRLAALGCHYGQGYLIARPSPIDAYFAAR</sequence>
<dbReference type="SUPFAM" id="SSF141868">
    <property type="entry name" value="EAL domain-like"/>
    <property type="match status" value="1"/>
</dbReference>
<dbReference type="InterPro" id="IPR000595">
    <property type="entry name" value="cNMP-bd_dom"/>
</dbReference>
<dbReference type="OrthoDB" id="9812358at2"/>
<feature type="domain" description="Cyclic nucleotide-binding" evidence="1">
    <location>
        <begin position="1"/>
        <end position="107"/>
    </location>
</feature>
<dbReference type="PRINTS" id="PR00103">
    <property type="entry name" value="CAMPKINASE"/>
</dbReference>
<evidence type="ECO:0000259" key="1">
    <source>
        <dbReference type="PROSITE" id="PS50042"/>
    </source>
</evidence>
<evidence type="ECO:0000259" key="2">
    <source>
        <dbReference type="PROSITE" id="PS50883"/>
    </source>
</evidence>
<evidence type="ECO:0000313" key="4">
    <source>
        <dbReference type="Proteomes" id="UP000244248"/>
    </source>
</evidence>
<feature type="domain" description="EAL" evidence="2">
    <location>
        <begin position="131"/>
        <end position="386"/>
    </location>
</feature>
<organism evidence="3 4">
    <name type="scientific">Stenotrophobium rhamnosiphilum</name>
    <dbReference type="NCBI Taxonomy" id="2029166"/>
    <lineage>
        <taxon>Bacteria</taxon>
        <taxon>Pseudomonadati</taxon>
        <taxon>Pseudomonadota</taxon>
        <taxon>Gammaproteobacteria</taxon>
        <taxon>Nevskiales</taxon>
        <taxon>Nevskiaceae</taxon>
        <taxon>Stenotrophobium</taxon>
    </lineage>
</organism>
<keyword evidence="4" id="KW-1185">Reference proteome</keyword>
<dbReference type="SMART" id="SM00052">
    <property type="entry name" value="EAL"/>
    <property type="match status" value="1"/>
</dbReference>
<comment type="caution">
    <text evidence="3">The sequence shown here is derived from an EMBL/GenBank/DDBJ whole genome shotgun (WGS) entry which is preliminary data.</text>
</comment>
<dbReference type="PROSITE" id="PS50042">
    <property type="entry name" value="CNMP_BINDING_3"/>
    <property type="match status" value="1"/>
</dbReference>
<dbReference type="Gene3D" id="3.20.20.450">
    <property type="entry name" value="EAL domain"/>
    <property type="match status" value="1"/>
</dbReference>
<reference evidence="3 4" key="1">
    <citation type="submission" date="2018-04" db="EMBL/GenBank/DDBJ databases">
        <title>Novel species isolated from glacier.</title>
        <authorList>
            <person name="Liu Q."/>
            <person name="Xin Y.-H."/>
        </authorList>
    </citation>
    <scope>NUCLEOTIDE SEQUENCE [LARGE SCALE GENOMIC DNA]</scope>
    <source>
        <strain evidence="3 4">GT1R17</strain>
    </source>
</reference>
<dbReference type="Pfam" id="PF00027">
    <property type="entry name" value="cNMP_binding"/>
    <property type="match status" value="1"/>
</dbReference>
<dbReference type="InterPro" id="IPR050706">
    <property type="entry name" value="Cyclic-di-GMP_PDE-like"/>
</dbReference>
<dbReference type="InterPro" id="IPR001633">
    <property type="entry name" value="EAL_dom"/>
</dbReference>
<dbReference type="CDD" id="cd01948">
    <property type="entry name" value="EAL"/>
    <property type="match status" value="1"/>
</dbReference>
<dbReference type="CDD" id="cd00038">
    <property type="entry name" value="CAP_ED"/>
    <property type="match status" value="1"/>
</dbReference>
<accession>A0A2T5MJ47</accession>
<dbReference type="GO" id="GO:0071111">
    <property type="term" value="F:cyclic-guanylate-specific phosphodiesterase activity"/>
    <property type="evidence" value="ECO:0007669"/>
    <property type="project" value="InterPro"/>
</dbReference>
<name>A0A2T5MJ47_9GAMM</name>
<dbReference type="SUPFAM" id="SSF51206">
    <property type="entry name" value="cAMP-binding domain-like"/>
    <property type="match status" value="1"/>
</dbReference>
<dbReference type="InterPro" id="IPR014710">
    <property type="entry name" value="RmlC-like_jellyroll"/>
</dbReference>
<evidence type="ECO:0000313" key="3">
    <source>
        <dbReference type="EMBL" id="PTU32601.1"/>
    </source>
</evidence>
<dbReference type="Pfam" id="PF00563">
    <property type="entry name" value="EAL"/>
    <property type="match status" value="1"/>
</dbReference>
<protein>
    <submittedName>
        <fullName evidence="3">Diguanylate phosphodiesterase</fullName>
    </submittedName>
</protein>
<dbReference type="InterPro" id="IPR018490">
    <property type="entry name" value="cNMP-bd_dom_sf"/>
</dbReference>
<dbReference type="PANTHER" id="PTHR33121:SF71">
    <property type="entry name" value="OXYGEN SENSOR PROTEIN DOSP"/>
    <property type="match status" value="1"/>
</dbReference>